<feature type="domain" description="tRNA-guanine(15) transglycosylase-like" evidence="2">
    <location>
        <begin position="1"/>
        <end position="34"/>
    </location>
</feature>
<sequence length="60" mass="7010">MHNEHYMLKLMGSVRQAIIEDRYPAFLRQFFSNIYSGDKTKYPEWAVGALRGVGMDLLED</sequence>
<dbReference type="Gene3D" id="3.20.20.105">
    <property type="entry name" value="Queuine tRNA-ribosyltransferase-like"/>
    <property type="match status" value="1"/>
</dbReference>
<dbReference type="AlphaFoldDB" id="A0A1Q5UED2"/>
<evidence type="ECO:0000256" key="1">
    <source>
        <dbReference type="ARBA" id="ARBA00022833"/>
    </source>
</evidence>
<reference evidence="3 4" key="1">
    <citation type="submission" date="2016-10" db="EMBL/GenBank/DDBJ databases">
        <title>Genome sequence of the ascomycete fungus Penicillium subrubescens.</title>
        <authorList>
            <person name="De Vries R.P."/>
            <person name="Peng M."/>
            <person name="Dilokpimol A."/>
            <person name="Hilden K."/>
            <person name="Makela M.R."/>
            <person name="Grigoriev I."/>
            <person name="Riley R."/>
            <person name="Granchi Z."/>
        </authorList>
    </citation>
    <scope>NUCLEOTIDE SEQUENCE [LARGE SCALE GENOMIC DNA]</scope>
    <source>
        <strain evidence="3 4">CBS 132785</strain>
    </source>
</reference>
<protein>
    <recommendedName>
        <fullName evidence="2">tRNA-guanine(15) transglycosylase-like domain-containing protein</fullName>
    </recommendedName>
</protein>
<dbReference type="GO" id="GO:0005829">
    <property type="term" value="C:cytosol"/>
    <property type="evidence" value="ECO:0007669"/>
    <property type="project" value="TreeGrafter"/>
</dbReference>
<dbReference type="EMBL" id="MNBE01000310">
    <property type="protein sequence ID" value="OKP10827.1"/>
    <property type="molecule type" value="Genomic_DNA"/>
</dbReference>
<dbReference type="STRING" id="1316194.A0A1Q5UED2"/>
<dbReference type="InterPro" id="IPR036511">
    <property type="entry name" value="TGT-like_sf"/>
</dbReference>
<accession>A0A1Q5UED2</accession>
<evidence type="ECO:0000259" key="2">
    <source>
        <dbReference type="Pfam" id="PF01702"/>
    </source>
</evidence>
<dbReference type="GO" id="GO:0006400">
    <property type="term" value="P:tRNA modification"/>
    <property type="evidence" value="ECO:0007669"/>
    <property type="project" value="InterPro"/>
</dbReference>
<gene>
    <name evidence="3" type="ORF">PENSUB_3647</name>
</gene>
<dbReference type="PANTHER" id="PTHR43530">
    <property type="entry name" value="QUEUINE TRNA-RIBOSYLTRANSFERASE CATALYTIC SUBUNIT 1"/>
    <property type="match status" value="1"/>
</dbReference>
<evidence type="ECO:0000313" key="3">
    <source>
        <dbReference type="EMBL" id="OKP10827.1"/>
    </source>
</evidence>
<organism evidence="3 4">
    <name type="scientific">Penicillium subrubescens</name>
    <dbReference type="NCBI Taxonomy" id="1316194"/>
    <lineage>
        <taxon>Eukaryota</taxon>
        <taxon>Fungi</taxon>
        <taxon>Dikarya</taxon>
        <taxon>Ascomycota</taxon>
        <taxon>Pezizomycotina</taxon>
        <taxon>Eurotiomycetes</taxon>
        <taxon>Eurotiomycetidae</taxon>
        <taxon>Eurotiales</taxon>
        <taxon>Aspergillaceae</taxon>
        <taxon>Penicillium</taxon>
    </lineage>
</organism>
<dbReference type="InterPro" id="IPR002616">
    <property type="entry name" value="tRNA_ribo_trans-like"/>
</dbReference>
<dbReference type="GO" id="GO:0008479">
    <property type="term" value="F:tRNA-guanosine(34) queuine transglycosylase activity"/>
    <property type="evidence" value="ECO:0007669"/>
    <property type="project" value="TreeGrafter"/>
</dbReference>
<dbReference type="PANTHER" id="PTHR43530:SF1">
    <property type="entry name" value="QUEUINE TRNA-RIBOSYLTRANSFERASE CATALYTIC SUBUNIT 1"/>
    <property type="match status" value="1"/>
</dbReference>
<name>A0A1Q5UED2_9EURO</name>
<comment type="caution">
    <text evidence="3">The sequence shown here is derived from an EMBL/GenBank/DDBJ whole genome shotgun (WGS) entry which is preliminary data.</text>
</comment>
<dbReference type="Proteomes" id="UP000186955">
    <property type="component" value="Unassembled WGS sequence"/>
</dbReference>
<keyword evidence="4" id="KW-1185">Reference proteome</keyword>
<dbReference type="SUPFAM" id="SSF51713">
    <property type="entry name" value="tRNA-guanine transglycosylase"/>
    <property type="match status" value="1"/>
</dbReference>
<evidence type="ECO:0000313" key="4">
    <source>
        <dbReference type="Proteomes" id="UP000186955"/>
    </source>
</evidence>
<proteinExistence type="predicted"/>
<dbReference type="Pfam" id="PF01702">
    <property type="entry name" value="TGT"/>
    <property type="match status" value="1"/>
</dbReference>
<keyword evidence="1" id="KW-0862">Zinc</keyword>